<feature type="compositionally biased region" description="Basic and acidic residues" evidence="1">
    <location>
        <begin position="21"/>
        <end position="35"/>
    </location>
</feature>
<comment type="caution">
    <text evidence="2">The sequence shown here is derived from an EMBL/GenBank/DDBJ whole genome shotgun (WGS) entry which is preliminary data.</text>
</comment>
<gene>
    <name evidence="2" type="ORF">TNIN_109151</name>
</gene>
<feature type="compositionally biased region" description="Basic and acidic residues" evidence="1">
    <location>
        <begin position="69"/>
        <end position="87"/>
    </location>
</feature>
<dbReference type="Proteomes" id="UP000886998">
    <property type="component" value="Unassembled WGS sequence"/>
</dbReference>
<name>A0A8X6INV0_9ARAC</name>
<keyword evidence="3" id="KW-1185">Reference proteome</keyword>
<evidence type="ECO:0000256" key="1">
    <source>
        <dbReference type="SAM" id="MobiDB-lite"/>
    </source>
</evidence>
<evidence type="ECO:0000313" key="3">
    <source>
        <dbReference type="Proteomes" id="UP000886998"/>
    </source>
</evidence>
<dbReference type="EMBL" id="BMAV01026850">
    <property type="protein sequence ID" value="GFS54003.1"/>
    <property type="molecule type" value="Genomic_DNA"/>
</dbReference>
<feature type="region of interest" description="Disordered" evidence="1">
    <location>
        <begin position="1"/>
        <end position="35"/>
    </location>
</feature>
<dbReference type="AlphaFoldDB" id="A0A8X6INV0"/>
<evidence type="ECO:0000313" key="2">
    <source>
        <dbReference type="EMBL" id="GFS54003.1"/>
    </source>
</evidence>
<organism evidence="2 3">
    <name type="scientific">Trichonephila inaurata madagascariensis</name>
    <dbReference type="NCBI Taxonomy" id="2747483"/>
    <lineage>
        <taxon>Eukaryota</taxon>
        <taxon>Metazoa</taxon>
        <taxon>Ecdysozoa</taxon>
        <taxon>Arthropoda</taxon>
        <taxon>Chelicerata</taxon>
        <taxon>Arachnida</taxon>
        <taxon>Araneae</taxon>
        <taxon>Araneomorphae</taxon>
        <taxon>Entelegynae</taxon>
        <taxon>Araneoidea</taxon>
        <taxon>Nephilidae</taxon>
        <taxon>Trichonephila</taxon>
        <taxon>Trichonephila inaurata</taxon>
    </lineage>
</organism>
<protein>
    <submittedName>
        <fullName evidence="2">Uncharacterized protein</fullName>
    </submittedName>
</protein>
<accession>A0A8X6INV0</accession>
<reference evidence="2" key="1">
    <citation type="submission" date="2020-08" db="EMBL/GenBank/DDBJ databases">
        <title>Multicomponent nature underlies the extraordinary mechanical properties of spider dragline silk.</title>
        <authorList>
            <person name="Kono N."/>
            <person name="Nakamura H."/>
            <person name="Mori M."/>
            <person name="Yoshida Y."/>
            <person name="Ohtoshi R."/>
            <person name="Malay A.D."/>
            <person name="Moran D.A.P."/>
            <person name="Tomita M."/>
            <person name="Numata K."/>
            <person name="Arakawa K."/>
        </authorList>
    </citation>
    <scope>NUCLEOTIDE SEQUENCE</scope>
</reference>
<feature type="compositionally biased region" description="Polar residues" evidence="1">
    <location>
        <begin position="1"/>
        <end position="16"/>
    </location>
</feature>
<feature type="region of interest" description="Disordered" evidence="1">
    <location>
        <begin position="53"/>
        <end position="98"/>
    </location>
</feature>
<proteinExistence type="predicted"/>
<sequence length="129" mass="15036">MLTELTKQTSPRSKPQSIRKPFRDQTHSTSELRKDSNTGKTLFYFLEKGRGKMKEAKKSNTRNQYAVKPRREPRMFSKNGKEGEKKFQNQYRSGKTERNFHLPKTLIKNRLFLIPNPSKGVYASNLISA</sequence>